<dbReference type="GO" id="GO:0016020">
    <property type="term" value="C:membrane"/>
    <property type="evidence" value="ECO:0007669"/>
    <property type="project" value="UniProtKB-SubCell"/>
</dbReference>
<dbReference type="Proteomes" id="UP001603857">
    <property type="component" value="Unassembled WGS sequence"/>
</dbReference>
<protein>
    <recommendedName>
        <fullName evidence="6">Magnesium transporter</fullName>
    </recommendedName>
</protein>
<dbReference type="Pfam" id="PF22099">
    <property type="entry name" value="MRS2-like"/>
    <property type="match status" value="2"/>
</dbReference>
<dbReference type="PANTHER" id="PTHR13890">
    <property type="entry name" value="RNA SPLICING PROTEIN MRS2, MITOCHONDRIAL"/>
    <property type="match status" value="1"/>
</dbReference>
<feature type="coiled-coil region" evidence="7">
    <location>
        <begin position="195"/>
        <end position="222"/>
    </location>
</feature>
<comment type="similarity">
    <text evidence="2 6">Belongs to the CorA metal ion transporter (MIT) (TC 1.A.35.5) family.</text>
</comment>
<keyword evidence="6" id="KW-0460">Magnesium</keyword>
<feature type="transmembrane region" description="Helical" evidence="6">
    <location>
        <begin position="326"/>
        <end position="351"/>
    </location>
</feature>
<dbReference type="SUPFAM" id="SSF144083">
    <property type="entry name" value="Magnesium transport protein CorA, transmembrane region"/>
    <property type="match status" value="1"/>
</dbReference>
<dbReference type="AlphaFoldDB" id="A0ABD1LNU1"/>
<evidence type="ECO:0000313" key="10">
    <source>
        <dbReference type="Proteomes" id="UP001603857"/>
    </source>
</evidence>
<proteinExistence type="inferred from homology"/>
<dbReference type="InterPro" id="IPR045863">
    <property type="entry name" value="CorA_TM1_TM2"/>
</dbReference>
<keyword evidence="4 6" id="KW-1133">Transmembrane helix</keyword>
<evidence type="ECO:0000256" key="6">
    <source>
        <dbReference type="RuleBase" id="RU366041"/>
    </source>
</evidence>
<evidence type="ECO:0000256" key="8">
    <source>
        <dbReference type="SAM" id="MobiDB-lite"/>
    </source>
</evidence>
<dbReference type="PANTHER" id="PTHR13890:SF31">
    <property type="entry name" value="MAGNESIUM TRANSPORTER MRS2-2-RELATED"/>
    <property type="match status" value="1"/>
</dbReference>
<feature type="transmembrane region" description="Helical" evidence="6">
    <location>
        <begin position="363"/>
        <end position="383"/>
    </location>
</feature>
<comment type="subcellular location">
    <subcellularLocation>
        <location evidence="1 6">Membrane</location>
        <topology evidence="1 6">Multi-pass membrane protein</topology>
    </subcellularLocation>
</comment>
<name>A0ABD1LNU1_9FABA</name>
<sequence>MARDGSVVVPADPQGMTVVKKKTQSSRSWILFDGTGQGSLLDLDKYAIMHRVQIHARDLRILDPLLSYPSTILGRDKAIVLNLEHIKAIITAEEVLLRDPTDENVIPVVEELQRRLPRLSDSNQQQGDGKEYLGGQNDAEAAEEDESPFEFRALEVALEAICSFLAARTTELELAAYPALDELTSKISSRNLDRVRKLKSAMTRLTARVQKVRDELEQLLDDDDDMADLYLSRKAGSSSPVSGSGAANWFTASPTIGSKISRASVATARFDENDVEELEMLLEAYFSEIDHTLNKLTTLREYIDDTEDYINIQLDSHRNQLIQLELFLSSGTVCLSLYALVTAIFGMNIPYSWNQKHGYMFKWVITVTGGFCALMFLMITVYARKKGLVGS</sequence>
<evidence type="ECO:0000256" key="3">
    <source>
        <dbReference type="ARBA" id="ARBA00022692"/>
    </source>
</evidence>
<keyword evidence="6" id="KW-0813">Transport</keyword>
<evidence type="ECO:0000256" key="7">
    <source>
        <dbReference type="SAM" id="Coils"/>
    </source>
</evidence>
<dbReference type="FunFam" id="2.40.128.330:FF:000001">
    <property type="entry name" value="Magnesium transporter MRS2-1"/>
    <property type="match status" value="1"/>
</dbReference>
<organism evidence="9 10">
    <name type="scientific">Flemingia macrophylla</name>
    <dbReference type="NCBI Taxonomy" id="520843"/>
    <lineage>
        <taxon>Eukaryota</taxon>
        <taxon>Viridiplantae</taxon>
        <taxon>Streptophyta</taxon>
        <taxon>Embryophyta</taxon>
        <taxon>Tracheophyta</taxon>
        <taxon>Spermatophyta</taxon>
        <taxon>Magnoliopsida</taxon>
        <taxon>eudicotyledons</taxon>
        <taxon>Gunneridae</taxon>
        <taxon>Pentapetalae</taxon>
        <taxon>rosids</taxon>
        <taxon>fabids</taxon>
        <taxon>Fabales</taxon>
        <taxon>Fabaceae</taxon>
        <taxon>Papilionoideae</taxon>
        <taxon>50 kb inversion clade</taxon>
        <taxon>NPAAA clade</taxon>
        <taxon>indigoferoid/millettioid clade</taxon>
        <taxon>Phaseoleae</taxon>
        <taxon>Flemingia</taxon>
    </lineage>
</organism>
<keyword evidence="6" id="KW-0406">Ion transport</keyword>
<dbReference type="GO" id="GO:0015095">
    <property type="term" value="F:magnesium ion transmembrane transporter activity"/>
    <property type="evidence" value="ECO:0007669"/>
    <property type="project" value="UniProtKB-ARBA"/>
</dbReference>
<feature type="region of interest" description="Disordered" evidence="8">
    <location>
        <begin position="117"/>
        <end position="145"/>
    </location>
</feature>
<keyword evidence="10" id="KW-1185">Reference proteome</keyword>
<keyword evidence="7" id="KW-0175">Coiled coil</keyword>
<comment type="caution">
    <text evidence="9">The sequence shown here is derived from an EMBL/GenBank/DDBJ whole genome shotgun (WGS) entry which is preliminary data.</text>
</comment>
<dbReference type="Gene3D" id="2.40.128.330">
    <property type="match status" value="1"/>
</dbReference>
<evidence type="ECO:0000256" key="5">
    <source>
        <dbReference type="ARBA" id="ARBA00023136"/>
    </source>
</evidence>
<keyword evidence="3 6" id="KW-0812">Transmembrane</keyword>
<evidence type="ECO:0000256" key="4">
    <source>
        <dbReference type="ARBA" id="ARBA00022989"/>
    </source>
</evidence>
<evidence type="ECO:0000256" key="1">
    <source>
        <dbReference type="ARBA" id="ARBA00004141"/>
    </source>
</evidence>
<dbReference type="Gene3D" id="1.20.58.340">
    <property type="entry name" value="Magnesium transport protein CorA, transmembrane region"/>
    <property type="match status" value="1"/>
</dbReference>
<gene>
    <name evidence="9" type="ORF">Fmac_024230</name>
</gene>
<comment type="function">
    <text evidence="6">Magnesium transporter that may mediate the influx of magnesium.</text>
</comment>
<accession>A0ABD1LNU1</accession>
<dbReference type="CDD" id="cd12823">
    <property type="entry name" value="Mrs2_Mfm1p-like"/>
    <property type="match status" value="1"/>
</dbReference>
<evidence type="ECO:0000256" key="2">
    <source>
        <dbReference type="ARBA" id="ARBA00007535"/>
    </source>
</evidence>
<keyword evidence="5 6" id="KW-0472">Membrane</keyword>
<reference evidence="9 10" key="1">
    <citation type="submission" date="2024-08" db="EMBL/GenBank/DDBJ databases">
        <title>Insights into the chromosomal genome structure of Flemingia macrophylla.</title>
        <authorList>
            <person name="Ding Y."/>
            <person name="Zhao Y."/>
            <person name="Bi W."/>
            <person name="Wu M."/>
            <person name="Zhao G."/>
            <person name="Gong Y."/>
            <person name="Li W."/>
            <person name="Zhang P."/>
        </authorList>
    </citation>
    <scope>NUCLEOTIDE SEQUENCE [LARGE SCALE GENOMIC DNA]</scope>
    <source>
        <strain evidence="9">DYQJB</strain>
        <tissue evidence="9">Leaf</tissue>
    </source>
</reference>
<dbReference type="EMBL" id="JBGMDY010000008">
    <property type="protein sequence ID" value="KAL2325172.1"/>
    <property type="molecule type" value="Genomic_DNA"/>
</dbReference>
<dbReference type="InterPro" id="IPR039204">
    <property type="entry name" value="MRS2-like"/>
</dbReference>
<evidence type="ECO:0000313" key="9">
    <source>
        <dbReference type="EMBL" id="KAL2325172.1"/>
    </source>
</evidence>